<dbReference type="Pfam" id="PF00075">
    <property type="entry name" value="RNase_H"/>
    <property type="match status" value="1"/>
</dbReference>
<dbReference type="InterPro" id="IPR012337">
    <property type="entry name" value="RNaseH-like_sf"/>
</dbReference>
<dbReference type="SUPFAM" id="SSF53098">
    <property type="entry name" value="Ribonuclease H-like"/>
    <property type="match status" value="1"/>
</dbReference>
<gene>
    <name evidence="3" type="ORF">RCL2_001461400</name>
    <name evidence="2" type="ORF">RclHR1_22800001</name>
</gene>
<dbReference type="AlphaFoldDB" id="A0A2Z6RAR9"/>
<evidence type="ECO:0000259" key="1">
    <source>
        <dbReference type="PROSITE" id="PS50879"/>
    </source>
</evidence>
<protein>
    <submittedName>
        <fullName evidence="3">Ribonuclease H-like domain-containing protein</fullName>
    </submittedName>
</protein>
<accession>A0A2Z6RAR9</accession>
<dbReference type="GO" id="GO:0003676">
    <property type="term" value="F:nucleic acid binding"/>
    <property type="evidence" value="ECO:0007669"/>
    <property type="project" value="InterPro"/>
</dbReference>
<dbReference type="GO" id="GO:0004523">
    <property type="term" value="F:RNA-DNA hybrid ribonuclease activity"/>
    <property type="evidence" value="ECO:0007669"/>
    <property type="project" value="InterPro"/>
</dbReference>
<evidence type="ECO:0000313" key="4">
    <source>
        <dbReference type="Proteomes" id="UP000247702"/>
    </source>
</evidence>
<dbReference type="Proteomes" id="UP000615446">
    <property type="component" value="Unassembled WGS sequence"/>
</dbReference>
<dbReference type="PROSITE" id="PS50879">
    <property type="entry name" value="RNASE_H_1"/>
    <property type="match status" value="1"/>
</dbReference>
<evidence type="ECO:0000313" key="2">
    <source>
        <dbReference type="EMBL" id="GBB94051.1"/>
    </source>
</evidence>
<organism evidence="2 4">
    <name type="scientific">Rhizophagus clarus</name>
    <dbReference type="NCBI Taxonomy" id="94130"/>
    <lineage>
        <taxon>Eukaryota</taxon>
        <taxon>Fungi</taxon>
        <taxon>Fungi incertae sedis</taxon>
        <taxon>Mucoromycota</taxon>
        <taxon>Glomeromycotina</taxon>
        <taxon>Glomeromycetes</taxon>
        <taxon>Glomerales</taxon>
        <taxon>Glomeraceae</taxon>
        <taxon>Rhizophagus</taxon>
    </lineage>
</organism>
<dbReference type="OrthoDB" id="2447560at2759"/>
<name>A0A2Z6RAR9_9GLOM</name>
<reference evidence="3" key="2">
    <citation type="submission" date="2019-10" db="EMBL/GenBank/DDBJ databases">
        <title>Conservation and host-specific expression of non-tandemly repeated heterogenous ribosome RNA gene in arbuscular mycorrhizal fungi.</title>
        <authorList>
            <person name="Maeda T."/>
            <person name="Kobayashi Y."/>
            <person name="Nakagawa T."/>
            <person name="Ezawa T."/>
            <person name="Yamaguchi K."/>
            <person name="Bino T."/>
            <person name="Nishimoto Y."/>
            <person name="Shigenobu S."/>
            <person name="Kawaguchi M."/>
        </authorList>
    </citation>
    <scope>NUCLEOTIDE SEQUENCE</scope>
    <source>
        <strain evidence="3">HR1</strain>
    </source>
</reference>
<dbReference type="EMBL" id="BLAL01000169">
    <property type="protein sequence ID" value="GES87621.1"/>
    <property type="molecule type" value="Genomic_DNA"/>
</dbReference>
<dbReference type="Gene3D" id="3.30.420.10">
    <property type="entry name" value="Ribonuclease H-like superfamily/Ribonuclease H"/>
    <property type="match status" value="1"/>
</dbReference>
<reference evidence="2 4" key="1">
    <citation type="submission" date="2017-11" db="EMBL/GenBank/DDBJ databases">
        <title>The genome of Rhizophagus clarus HR1 reveals common genetic basis of auxotrophy among arbuscular mycorrhizal fungi.</title>
        <authorList>
            <person name="Kobayashi Y."/>
        </authorList>
    </citation>
    <scope>NUCLEOTIDE SEQUENCE [LARGE SCALE GENOMIC DNA]</scope>
    <source>
        <strain evidence="2 4">HR1</strain>
    </source>
</reference>
<dbReference type="InterPro" id="IPR036397">
    <property type="entry name" value="RNaseH_sf"/>
</dbReference>
<keyword evidence="4" id="KW-1185">Reference proteome</keyword>
<proteinExistence type="predicted"/>
<sequence>MIDPNSTHVLMTARFIQTRENTQYEQFTTSLFNWPSAFRAESMAILLVLIVSPDNCNITIHTDSQSVISKFNNFLESDQRLTPRSIFNISSSTLIWTYIYNYYLTKHLKVQLNKVQAHSTNYRNNVIDHLVRAAHNLENQHLSFRSVAPAFLTIFPVWNGVPVEHRLRHFLKIFTDCKNFETLYNLNCNTKYRQHNISIDWRRTLSLLSSSSFANNTTFFAQIFQDQTVYE</sequence>
<dbReference type="Proteomes" id="UP000247702">
    <property type="component" value="Unassembled WGS sequence"/>
</dbReference>
<dbReference type="EMBL" id="BEXD01001425">
    <property type="protein sequence ID" value="GBB94051.1"/>
    <property type="molecule type" value="Genomic_DNA"/>
</dbReference>
<dbReference type="InterPro" id="IPR002156">
    <property type="entry name" value="RNaseH_domain"/>
</dbReference>
<comment type="caution">
    <text evidence="2">The sequence shown here is derived from an EMBL/GenBank/DDBJ whole genome shotgun (WGS) entry which is preliminary data.</text>
</comment>
<evidence type="ECO:0000313" key="3">
    <source>
        <dbReference type="EMBL" id="GES87621.1"/>
    </source>
</evidence>
<feature type="domain" description="RNase H type-1" evidence="1">
    <location>
        <begin position="1"/>
        <end position="136"/>
    </location>
</feature>